<dbReference type="InterPro" id="IPR011712">
    <property type="entry name" value="Sig_transdc_His_kin_sub3_dim/P"/>
</dbReference>
<dbReference type="AlphaFoldDB" id="X1RBZ7"/>
<dbReference type="GO" id="GO:0016020">
    <property type="term" value="C:membrane"/>
    <property type="evidence" value="ECO:0007669"/>
    <property type="project" value="InterPro"/>
</dbReference>
<dbReference type="Gene3D" id="1.20.5.1930">
    <property type="match status" value="1"/>
</dbReference>
<dbReference type="EC" id="2.7.13.3" evidence="2"/>
<dbReference type="GO" id="GO:0000155">
    <property type="term" value="F:phosphorelay sensor kinase activity"/>
    <property type="evidence" value="ECO:0007669"/>
    <property type="project" value="InterPro"/>
</dbReference>
<evidence type="ECO:0000256" key="5">
    <source>
        <dbReference type="ARBA" id="ARBA00022741"/>
    </source>
</evidence>
<dbReference type="Gene3D" id="3.30.450.20">
    <property type="entry name" value="PAS domain"/>
    <property type="match status" value="1"/>
</dbReference>
<evidence type="ECO:0000313" key="9">
    <source>
        <dbReference type="EMBL" id="GAI78282.1"/>
    </source>
</evidence>
<dbReference type="EMBL" id="BARW01011918">
    <property type="protein sequence ID" value="GAI78282.1"/>
    <property type="molecule type" value="Genomic_DNA"/>
</dbReference>
<dbReference type="GO" id="GO:0046983">
    <property type="term" value="F:protein dimerization activity"/>
    <property type="evidence" value="ECO:0007669"/>
    <property type="project" value="InterPro"/>
</dbReference>
<dbReference type="GO" id="GO:0005524">
    <property type="term" value="F:ATP binding"/>
    <property type="evidence" value="ECO:0007669"/>
    <property type="project" value="UniProtKB-KW"/>
</dbReference>
<feature type="domain" description="PAC" evidence="8">
    <location>
        <begin position="55"/>
        <end position="107"/>
    </location>
</feature>
<proteinExistence type="predicted"/>
<evidence type="ECO:0000256" key="1">
    <source>
        <dbReference type="ARBA" id="ARBA00000085"/>
    </source>
</evidence>
<dbReference type="PROSITE" id="PS50113">
    <property type="entry name" value="PAC"/>
    <property type="match status" value="1"/>
</dbReference>
<name>X1RBZ7_9ZZZZ</name>
<dbReference type="PANTHER" id="PTHR24421">
    <property type="entry name" value="NITRATE/NITRITE SENSOR PROTEIN NARX-RELATED"/>
    <property type="match status" value="1"/>
</dbReference>
<dbReference type="Pfam" id="PF07730">
    <property type="entry name" value="HisKA_3"/>
    <property type="match status" value="1"/>
</dbReference>
<feature type="non-terminal residue" evidence="9">
    <location>
        <position position="1"/>
    </location>
</feature>
<evidence type="ECO:0000256" key="3">
    <source>
        <dbReference type="ARBA" id="ARBA00022553"/>
    </source>
</evidence>
<feature type="non-terminal residue" evidence="9">
    <location>
        <position position="225"/>
    </location>
</feature>
<evidence type="ECO:0000256" key="2">
    <source>
        <dbReference type="ARBA" id="ARBA00012438"/>
    </source>
</evidence>
<evidence type="ECO:0000259" key="8">
    <source>
        <dbReference type="PROSITE" id="PS50113"/>
    </source>
</evidence>
<dbReference type="InterPro" id="IPR000700">
    <property type="entry name" value="PAS-assoc_C"/>
</dbReference>
<dbReference type="InterPro" id="IPR050482">
    <property type="entry name" value="Sensor_HK_TwoCompSys"/>
</dbReference>
<gene>
    <name evidence="9" type="ORF">S12H4_22738</name>
</gene>
<protein>
    <recommendedName>
        <fullName evidence="2">histidine kinase</fullName>
        <ecNumber evidence="2">2.7.13.3</ecNumber>
    </recommendedName>
</protein>
<evidence type="ECO:0000256" key="4">
    <source>
        <dbReference type="ARBA" id="ARBA00022679"/>
    </source>
</evidence>
<sequence length="225" mass="25911">VKRDEIVRTEEQWRAFYLEKRSVMADLIVDGASATEIEQHYRGKGKKSDLIDGAYEGEDFFPGLGESGRWLHFMASPIRGNRGEIIGAIETLLDITRVRRMQDSLRYYLSQITKAQEEERKRIARDLHDDASQVLYALSRQVDNFTRDNTDLTANTASFLKDLRQRLNNTLEGIRRFTQELRPPMLDDLGLLATLRWQVGEFERRSGVKASLLAVGDERRFSAEA</sequence>
<keyword evidence="7" id="KW-0067">ATP-binding</keyword>
<keyword evidence="3" id="KW-0597">Phosphoprotein</keyword>
<comment type="caution">
    <text evidence="9">The sequence shown here is derived from an EMBL/GenBank/DDBJ whole genome shotgun (WGS) entry which is preliminary data.</text>
</comment>
<organism evidence="9">
    <name type="scientific">marine sediment metagenome</name>
    <dbReference type="NCBI Taxonomy" id="412755"/>
    <lineage>
        <taxon>unclassified sequences</taxon>
        <taxon>metagenomes</taxon>
        <taxon>ecological metagenomes</taxon>
    </lineage>
</organism>
<accession>X1RBZ7</accession>
<comment type="catalytic activity">
    <reaction evidence="1">
        <text>ATP + protein L-histidine = ADP + protein N-phospho-L-histidine.</text>
        <dbReference type="EC" id="2.7.13.3"/>
    </reaction>
</comment>
<keyword evidence="4" id="KW-0808">Transferase</keyword>
<keyword evidence="6" id="KW-0418">Kinase</keyword>
<evidence type="ECO:0000256" key="7">
    <source>
        <dbReference type="ARBA" id="ARBA00022840"/>
    </source>
</evidence>
<dbReference type="PANTHER" id="PTHR24421:SF10">
    <property type="entry name" value="NITRATE_NITRITE SENSOR PROTEIN NARQ"/>
    <property type="match status" value="1"/>
</dbReference>
<evidence type="ECO:0000256" key="6">
    <source>
        <dbReference type="ARBA" id="ARBA00022777"/>
    </source>
</evidence>
<reference evidence="9" key="1">
    <citation type="journal article" date="2014" name="Front. Microbiol.">
        <title>High frequency of phylogenetically diverse reductive dehalogenase-homologous genes in deep subseafloor sedimentary metagenomes.</title>
        <authorList>
            <person name="Kawai M."/>
            <person name="Futagami T."/>
            <person name="Toyoda A."/>
            <person name="Takaki Y."/>
            <person name="Nishi S."/>
            <person name="Hori S."/>
            <person name="Arai W."/>
            <person name="Tsubouchi T."/>
            <person name="Morono Y."/>
            <person name="Uchiyama I."/>
            <person name="Ito T."/>
            <person name="Fujiyama A."/>
            <person name="Inagaki F."/>
            <person name="Takami H."/>
        </authorList>
    </citation>
    <scope>NUCLEOTIDE SEQUENCE</scope>
    <source>
        <strain evidence="9">Expedition CK06-06</strain>
    </source>
</reference>
<keyword evidence="5" id="KW-0547">Nucleotide-binding</keyword>